<dbReference type="Proteomes" id="UP001472677">
    <property type="component" value="Unassembled WGS sequence"/>
</dbReference>
<reference evidence="1 2" key="1">
    <citation type="journal article" date="2024" name="G3 (Bethesda)">
        <title>Genome assembly of Hibiscus sabdariffa L. provides insights into metabolisms of medicinal natural products.</title>
        <authorList>
            <person name="Kim T."/>
        </authorList>
    </citation>
    <scope>NUCLEOTIDE SEQUENCE [LARGE SCALE GENOMIC DNA]</scope>
    <source>
        <strain evidence="1">TK-2024</strain>
        <tissue evidence="1">Old leaves</tissue>
    </source>
</reference>
<evidence type="ECO:0000313" key="1">
    <source>
        <dbReference type="EMBL" id="KAK8546549.1"/>
    </source>
</evidence>
<dbReference type="EMBL" id="JBBPBM010000023">
    <property type="protein sequence ID" value="KAK8546549.1"/>
    <property type="molecule type" value="Genomic_DNA"/>
</dbReference>
<proteinExistence type="predicted"/>
<sequence>MVKFLIERAKVVSLPLPHQDLEKGLRKMLRMKDKVEVVRLLVKELDPDLSLGANKMGETPLYIAANRRRRVAEILDHYKPILMVEVEQRCMRQSCLMDMQRIALADS</sequence>
<keyword evidence="2" id="KW-1185">Reference proteome</keyword>
<gene>
    <name evidence="1" type="ORF">V6N12_027326</name>
</gene>
<name>A0ABR2DUD0_9ROSI</name>
<evidence type="ECO:0000313" key="2">
    <source>
        <dbReference type="Proteomes" id="UP001472677"/>
    </source>
</evidence>
<protein>
    <submittedName>
        <fullName evidence="1">Uncharacterized protein</fullName>
    </submittedName>
</protein>
<comment type="caution">
    <text evidence="1">The sequence shown here is derived from an EMBL/GenBank/DDBJ whole genome shotgun (WGS) entry which is preliminary data.</text>
</comment>
<organism evidence="1 2">
    <name type="scientific">Hibiscus sabdariffa</name>
    <name type="common">roselle</name>
    <dbReference type="NCBI Taxonomy" id="183260"/>
    <lineage>
        <taxon>Eukaryota</taxon>
        <taxon>Viridiplantae</taxon>
        <taxon>Streptophyta</taxon>
        <taxon>Embryophyta</taxon>
        <taxon>Tracheophyta</taxon>
        <taxon>Spermatophyta</taxon>
        <taxon>Magnoliopsida</taxon>
        <taxon>eudicotyledons</taxon>
        <taxon>Gunneridae</taxon>
        <taxon>Pentapetalae</taxon>
        <taxon>rosids</taxon>
        <taxon>malvids</taxon>
        <taxon>Malvales</taxon>
        <taxon>Malvaceae</taxon>
        <taxon>Malvoideae</taxon>
        <taxon>Hibiscus</taxon>
    </lineage>
</organism>
<accession>A0ABR2DUD0</accession>